<gene>
    <name evidence="1" type="ORF">EFB08_09460</name>
</gene>
<dbReference type="EMBL" id="RJJD01000004">
    <property type="protein sequence ID" value="RNI28844.1"/>
    <property type="molecule type" value="Genomic_DNA"/>
</dbReference>
<proteinExistence type="predicted"/>
<accession>A0A3M9MTI7</accession>
<comment type="caution">
    <text evidence="1">The sequence shown here is derived from an EMBL/GenBank/DDBJ whole genome shotgun (WGS) entry which is preliminary data.</text>
</comment>
<protein>
    <submittedName>
        <fullName evidence="1">Uncharacterized protein</fullName>
    </submittedName>
</protein>
<dbReference type="AlphaFoldDB" id="A0A3M9MTI7"/>
<sequence>MGSAVGCIYGIGKPVPGRMDFDKRHLGQPHGEKLQALRVTFMFPEPSPKVKYGEKCANTEFQTLAQPWVLESCISQKASNLNHPMRPFHHTDNEHSEEIGKTLSRHVGEYSTTPGEYSITKGDVTVYGFHSFYEAYMYALNRFCSEDFLVSKDS</sequence>
<dbReference type="Proteomes" id="UP000272117">
    <property type="component" value="Unassembled WGS sequence"/>
</dbReference>
<name>A0A3M9MTI7_9BACT</name>
<keyword evidence="2" id="KW-1185">Reference proteome</keyword>
<evidence type="ECO:0000313" key="2">
    <source>
        <dbReference type="Proteomes" id="UP000272117"/>
    </source>
</evidence>
<evidence type="ECO:0000313" key="1">
    <source>
        <dbReference type="EMBL" id="RNI28844.1"/>
    </source>
</evidence>
<organism evidence="1 2">
    <name type="scientific">Rufibacter latericius</name>
    <dbReference type="NCBI Taxonomy" id="2487040"/>
    <lineage>
        <taxon>Bacteria</taxon>
        <taxon>Pseudomonadati</taxon>
        <taxon>Bacteroidota</taxon>
        <taxon>Cytophagia</taxon>
        <taxon>Cytophagales</taxon>
        <taxon>Hymenobacteraceae</taxon>
        <taxon>Rufibacter</taxon>
    </lineage>
</organism>
<reference evidence="1 2" key="1">
    <citation type="submission" date="2018-11" db="EMBL/GenBank/DDBJ databases">
        <title>Rufibacter latericius sp. nov., isolated from water in Baiyang Lake.</title>
        <authorList>
            <person name="Yang Y."/>
        </authorList>
    </citation>
    <scope>NUCLEOTIDE SEQUENCE [LARGE SCALE GENOMIC DNA]</scope>
    <source>
        <strain evidence="1 2">R-22-1c-1</strain>
    </source>
</reference>